<reference evidence="2" key="1">
    <citation type="journal article" date="2019" name="Gigascience">
        <title>De novo genome assembly of the endangered Acer yangbiense, a plant species with extremely small populations endemic to Yunnan Province, China.</title>
        <authorList>
            <person name="Yang J."/>
            <person name="Wariss H.M."/>
            <person name="Tao L."/>
            <person name="Zhang R."/>
            <person name="Yun Q."/>
            <person name="Hollingsworth P."/>
            <person name="Dao Z."/>
            <person name="Luo G."/>
            <person name="Guo H."/>
            <person name="Ma Y."/>
            <person name="Sun W."/>
        </authorList>
    </citation>
    <scope>NUCLEOTIDE SEQUENCE [LARGE SCALE GENOMIC DNA]</scope>
    <source>
        <strain evidence="2">cv. br00</strain>
    </source>
</reference>
<evidence type="ECO:0000313" key="2">
    <source>
        <dbReference type="Proteomes" id="UP000326939"/>
    </source>
</evidence>
<keyword evidence="2" id="KW-1185">Reference proteome</keyword>
<organism evidence="1 2">
    <name type="scientific">Salix brachista</name>
    <dbReference type="NCBI Taxonomy" id="2182728"/>
    <lineage>
        <taxon>Eukaryota</taxon>
        <taxon>Viridiplantae</taxon>
        <taxon>Streptophyta</taxon>
        <taxon>Embryophyta</taxon>
        <taxon>Tracheophyta</taxon>
        <taxon>Spermatophyta</taxon>
        <taxon>Magnoliopsida</taxon>
        <taxon>eudicotyledons</taxon>
        <taxon>Gunneridae</taxon>
        <taxon>Pentapetalae</taxon>
        <taxon>rosids</taxon>
        <taxon>fabids</taxon>
        <taxon>Malpighiales</taxon>
        <taxon>Salicaceae</taxon>
        <taxon>Saliceae</taxon>
        <taxon>Salix</taxon>
    </lineage>
</organism>
<name>A0A5N5KGI5_9ROSI</name>
<sequence length="120" mass="12768">MTGLEFENTNQRDTLTTHHVRRVGSITYLFITFLSNWLTNPESCCSSCWSLTTREALLKKVVKPGDAAVADVTVSAPALDDGDEGIAAVVGSQYRRSGGRLLVDGKFGVTLTSGGTSSGQ</sequence>
<dbReference type="EMBL" id="VDCV01000013">
    <property type="protein sequence ID" value="KAB5529460.1"/>
    <property type="molecule type" value="Genomic_DNA"/>
</dbReference>
<dbReference type="AlphaFoldDB" id="A0A5N5KGI5"/>
<accession>A0A5N5KGI5</accession>
<dbReference type="Proteomes" id="UP000326939">
    <property type="component" value="Chromosome 13"/>
</dbReference>
<proteinExistence type="predicted"/>
<protein>
    <submittedName>
        <fullName evidence="1">Uncharacterized protein</fullName>
    </submittedName>
</protein>
<evidence type="ECO:0000313" key="1">
    <source>
        <dbReference type="EMBL" id="KAB5529460.1"/>
    </source>
</evidence>
<comment type="caution">
    <text evidence="1">The sequence shown here is derived from an EMBL/GenBank/DDBJ whole genome shotgun (WGS) entry which is preliminary data.</text>
</comment>
<gene>
    <name evidence="1" type="ORF">DKX38_019541</name>
</gene>